<evidence type="ECO:0000256" key="6">
    <source>
        <dbReference type="ARBA" id="ARBA00023004"/>
    </source>
</evidence>
<dbReference type="STRING" id="106549.A0A540MQ18"/>
<keyword evidence="6 8" id="KW-0408">Iron</keyword>
<evidence type="ECO:0000256" key="1">
    <source>
        <dbReference type="ARBA" id="ARBA00001971"/>
    </source>
</evidence>
<evidence type="ECO:0000313" key="9">
    <source>
        <dbReference type="EMBL" id="TQE00865.1"/>
    </source>
</evidence>
<comment type="caution">
    <text evidence="9">The sequence shown here is derived from an EMBL/GenBank/DDBJ whole genome shotgun (WGS) entry which is preliminary data.</text>
</comment>
<dbReference type="FunFam" id="1.10.630.10:FF:000126">
    <property type="entry name" value="Predicted protein"/>
    <property type="match status" value="1"/>
</dbReference>
<dbReference type="GO" id="GO:0004497">
    <property type="term" value="F:monooxygenase activity"/>
    <property type="evidence" value="ECO:0007669"/>
    <property type="project" value="UniProtKB-KW"/>
</dbReference>
<dbReference type="GO" id="GO:0016705">
    <property type="term" value="F:oxidoreductase activity, acting on paired donors, with incorporation or reduction of molecular oxygen"/>
    <property type="evidence" value="ECO:0007669"/>
    <property type="project" value="InterPro"/>
</dbReference>
<accession>A0A540MQ18</accession>
<comment type="cofactor">
    <cofactor evidence="1">
        <name>heme</name>
        <dbReference type="ChEBI" id="CHEBI:30413"/>
    </cofactor>
</comment>
<evidence type="ECO:0008006" key="11">
    <source>
        <dbReference type="Google" id="ProtNLM"/>
    </source>
</evidence>
<reference evidence="9 10" key="1">
    <citation type="journal article" date="2019" name="G3 (Bethesda)">
        <title>Sequencing of a Wild Apple (Malus baccata) Genome Unravels the Differences Between Cultivated and Wild Apple Species Regarding Disease Resistance and Cold Tolerance.</title>
        <authorList>
            <person name="Chen X."/>
        </authorList>
    </citation>
    <scope>NUCLEOTIDE SEQUENCE [LARGE SCALE GENOMIC DNA]</scope>
    <source>
        <strain evidence="10">cv. Shandingzi</strain>
        <tissue evidence="9">Leaves</tissue>
    </source>
</reference>
<keyword evidence="4 8" id="KW-0479">Metal-binding</keyword>
<evidence type="ECO:0000256" key="3">
    <source>
        <dbReference type="ARBA" id="ARBA00022617"/>
    </source>
</evidence>
<dbReference type="PRINTS" id="PR00385">
    <property type="entry name" value="P450"/>
</dbReference>
<dbReference type="Pfam" id="PF00067">
    <property type="entry name" value="p450"/>
    <property type="match status" value="2"/>
</dbReference>
<evidence type="ECO:0000256" key="5">
    <source>
        <dbReference type="ARBA" id="ARBA00023002"/>
    </source>
</evidence>
<dbReference type="EMBL" id="VIEB01000204">
    <property type="protein sequence ID" value="TQE00865.1"/>
    <property type="molecule type" value="Genomic_DNA"/>
</dbReference>
<dbReference type="GO" id="GO:0005506">
    <property type="term" value="F:iron ion binding"/>
    <property type="evidence" value="ECO:0007669"/>
    <property type="project" value="InterPro"/>
</dbReference>
<dbReference type="PANTHER" id="PTHR47955:SF15">
    <property type="entry name" value="CYTOCHROME P450 71A2-LIKE"/>
    <property type="match status" value="1"/>
</dbReference>
<evidence type="ECO:0000313" key="10">
    <source>
        <dbReference type="Proteomes" id="UP000315295"/>
    </source>
</evidence>
<dbReference type="InterPro" id="IPR036396">
    <property type="entry name" value="Cyt_P450_sf"/>
</dbReference>
<dbReference type="AlphaFoldDB" id="A0A540MQ18"/>
<sequence length="339" mass="38301">MMMVSETSSFLQPLAFTLLPIFLILLYRWYSSATTTNKTPSPPSPPKLPFIGNLHQVGLHPHRSFQALSQRHGPLMLLHFGSVPVLVVSSAEAAREIMKAHDLTFSNRPKSTIVEKLLYNYNDVTFAPYGEYWRQDMFAAGTDTSSTFLEWAMTELLRHPRVMKKLQKEVRGIVGSKTYGPTEDDLVKMHYLKAVIKETLRLHPPLPLLVPRLSTQDVEINGYNIKAKTQVMINAWHIGRDPKVYDKPEDFEPERFLNSEIDYKGTDFQLIPFGAGRRMCPGIPFAMAINEIALASVVHKYDWELPSGASGQDLDMTESTGLSIHRKNPLKAVAIPYSC</sequence>
<keyword evidence="3 8" id="KW-0349">Heme</keyword>
<proteinExistence type="inferred from homology"/>
<evidence type="ECO:0000256" key="4">
    <source>
        <dbReference type="ARBA" id="ARBA00022723"/>
    </source>
</evidence>
<organism evidence="9 10">
    <name type="scientific">Malus baccata</name>
    <name type="common">Siberian crab apple</name>
    <name type="synonym">Pyrus baccata</name>
    <dbReference type="NCBI Taxonomy" id="106549"/>
    <lineage>
        <taxon>Eukaryota</taxon>
        <taxon>Viridiplantae</taxon>
        <taxon>Streptophyta</taxon>
        <taxon>Embryophyta</taxon>
        <taxon>Tracheophyta</taxon>
        <taxon>Spermatophyta</taxon>
        <taxon>Magnoliopsida</taxon>
        <taxon>eudicotyledons</taxon>
        <taxon>Gunneridae</taxon>
        <taxon>Pentapetalae</taxon>
        <taxon>rosids</taxon>
        <taxon>fabids</taxon>
        <taxon>Rosales</taxon>
        <taxon>Rosaceae</taxon>
        <taxon>Amygdaloideae</taxon>
        <taxon>Maleae</taxon>
        <taxon>Malus</taxon>
    </lineage>
</organism>
<dbReference type="InterPro" id="IPR001128">
    <property type="entry name" value="Cyt_P450"/>
</dbReference>
<dbReference type="PRINTS" id="PR00359">
    <property type="entry name" value="BP450"/>
</dbReference>
<keyword evidence="5 8" id="KW-0560">Oxidoreductase</keyword>
<evidence type="ECO:0000256" key="7">
    <source>
        <dbReference type="ARBA" id="ARBA00023033"/>
    </source>
</evidence>
<name>A0A540MQ18_MALBA</name>
<keyword evidence="7 8" id="KW-0503">Monooxygenase</keyword>
<evidence type="ECO:0000256" key="8">
    <source>
        <dbReference type="RuleBase" id="RU000461"/>
    </source>
</evidence>
<dbReference type="InterPro" id="IPR002397">
    <property type="entry name" value="Cyt_P450_B"/>
</dbReference>
<dbReference type="Proteomes" id="UP000315295">
    <property type="component" value="Unassembled WGS sequence"/>
</dbReference>
<dbReference type="PANTHER" id="PTHR47955">
    <property type="entry name" value="CYTOCHROME P450 FAMILY 71 PROTEIN"/>
    <property type="match status" value="1"/>
</dbReference>
<dbReference type="PROSITE" id="PS00086">
    <property type="entry name" value="CYTOCHROME_P450"/>
    <property type="match status" value="1"/>
</dbReference>
<gene>
    <name evidence="9" type="ORF">C1H46_013405</name>
</gene>
<dbReference type="SUPFAM" id="SSF48264">
    <property type="entry name" value="Cytochrome P450"/>
    <property type="match status" value="2"/>
</dbReference>
<dbReference type="Gene3D" id="1.10.630.10">
    <property type="entry name" value="Cytochrome P450"/>
    <property type="match status" value="2"/>
</dbReference>
<keyword evidence="10" id="KW-1185">Reference proteome</keyword>
<dbReference type="GO" id="GO:0020037">
    <property type="term" value="F:heme binding"/>
    <property type="evidence" value="ECO:0007669"/>
    <property type="project" value="InterPro"/>
</dbReference>
<evidence type="ECO:0000256" key="2">
    <source>
        <dbReference type="ARBA" id="ARBA00010617"/>
    </source>
</evidence>
<dbReference type="InterPro" id="IPR017972">
    <property type="entry name" value="Cyt_P450_CS"/>
</dbReference>
<protein>
    <recommendedName>
        <fullName evidence="11">Cytochrome P450</fullName>
    </recommendedName>
</protein>
<comment type="similarity">
    <text evidence="2 8">Belongs to the cytochrome P450 family.</text>
</comment>